<reference evidence="6" key="2">
    <citation type="submission" date="2021-04" db="EMBL/GenBank/DDBJ databases">
        <authorList>
            <person name="Gilroy R."/>
        </authorList>
    </citation>
    <scope>NUCLEOTIDE SEQUENCE</scope>
    <source>
        <strain evidence="6">23274</strain>
    </source>
</reference>
<evidence type="ECO:0000256" key="2">
    <source>
        <dbReference type="ARBA" id="ARBA00022748"/>
    </source>
</evidence>
<dbReference type="InterPro" id="IPR013766">
    <property type="entry name" value="Thioredoxin_domain"/>
</dbReference>
<accession>A0A9D1V0C7</accession>
<dbReference type="PROSITE" id="PS51352">
    <property type="entry name" value="THIOREDOXIN_2"/>
    <property type="match status" value="1"/>
</dbReference>
<comment type="caution">
    <text evidence="6">The sequence shown here is derived from an EMBL/GenBank/DDBJ whole genome shotgun (WGS) entry which is preliminary data.</text>
</comment>
<sequence>MKRVILNLLILFTLAACQVRKEASVEVVVKDSKMEPVEFYLSAMDTVLQMDANGKGTVTLPVSEPQYGTVKYKWKVAQVYFEPGKDFTMVWDMLPSELAVRFEGENADKNNFINGKELDTPRMGDFGLQEGELLDKLEEYLADNQKILESKGFPRDFTEKEKYRLTYDVYGILWQYALGDKATDASFDKIKSLIKEEDWLLQLNSYTNYIQGAVECLALHGADWQNMPAKDMALAELDYVVKNITNPKIKEYLVGSFAIGYIGKEGVADADDIKAIFEKHVTDPILKAAFDKVYEEGQALAKGMKSPEFNYPDINGKMVSLADFKGNLVYIDVWATWCGPCKEELPHLERLQKIFEPTKIVFVSISIDKDKAAWEQAVKSGNMGGVQLWAGTDTAFTDAYKIEGIPRFILVDAEGNILEANMSRPSEENTVAYLGMYAEPK</sequence>
<keyword evidence="3" id="KW-1015">Disulfide bond</keyword>
<dbReference type="GO" id="GO:0030313">
    <property type="term" value="C:cell envelope"/>
    <property type="evidence" value="ECO:0007669"/>
    <property type="project" value="UniProtKB-SubCell"/>
</dbReference>
<evidence type="ECO:0000259" key="5">
    <source>
        <dbReference type="PROSITE" id="PS51352"/>
    </source>
</evidence>
<organism evidence="6 7">
    <name type="scientific">Candidatus Odoribacter faecigallinarum</name>
    <dbReference type="NCBI Taxonomy" id="2838706"/>
    <lineage>
        <taxon>Bacteria</taxon>
        <taxon>Pseudomonadati</taxon>
        <taxon>Bacteroidota</taxon>
        <taxon>Bacteroidia</taxon>
        <taxon>Bacteroidales</taxon>
        <taxon>Odoribacteraceae</taxon>
        <taxon>Odoribacter</taxon>
    </lineage>
</organism>
<reference evidence="6" key="1">
    <citation type="journal article" date="2021" name="PeerJ">
        <title>Extensive microbial diversity within the chicken gut microbiome revealed by metagenomics and culture.</title>
        <authorList>
            <person name="Gilroy R."/>
            <person name="Ravi A."/>
            <person name="Getino M."/>
            <person name="Pursley I."/>
            <person name="Horton D.L."/>
            <person name="Alikhan N.F."/>
            <person name="Baker D."/>
            <person name="Gharbi K."/>
            <person name="Hall N."/>
            <person name="Watson M."/>
            <person name="Adriaenssens E.M."/>
            <person name="Foster-Nyarko E."/>
            <person name="Jarju S."/>
            <person name="Secka A."/>
            <person name="Antonio M."/>
            <person name="Oren A."/>
            <person name="Chaudhuri R.R."/>
            <person name="La Ragione R."/>
            <person name="Hildebrand F."/>
            <person name="Pallen M.J."/>
        </authorList>
    </citation>
    <scope>NUCLEOTIDE SEQUENCE</scope>
    <source>
        <strain evidence="6">23274</strain>
    </source>
</reference>
<evidence type="ECO:0000313" key="7">
    <source>
        <dbReference type="Proteomes" id="UP000824202"/>
    </source>
</evidence>
<dbReference type="AlphaFoldDB" id="A0A9D1V0C7"/>
<dbReference type="InterPro" id="IPR036249">
    <property type="entry name" value="Thioredoxin-like_sf"/>
</dbReference>
<comment type="subcellular location">
    <subcellularLocation>
        <location evidence="1">Cell envelope</location>
    </subcellularLocation>
</comment>
<dbReference type="Proteomes" id="UP000824202">
    <property type="component" value="Unassembled WGS sequence"/>
</dbReference>
<name>A0A9D1V0C7_9BACT</name>
<keyword evidence="4" id="KW-0676">Redox-active center</keyword>
<proteinExistence type="predicted"/>
<dbReference type="InterPro" id="IPR013740">
    <property type="entry name" value="Redoxin"/>
</dbReference>
<dbReference type="CDD" id="cd02966">
    <property type="entry name" value="TlpA_like_family"/>
    <property type="match status" value="1"/>
</dbReference>
<evidence type="ECO:0000256" key="4">
    <source>
        <dbReference type="ARBA" id="ARBA00023284"/>
    </source>
</evidence>
<dbReference type="Pfam" id="PF08534">
    <property type="entry name" value="Redoxin"/>
    <property type="match status" value="1"/>
</dbReference>
<dbReference type="Gene3D" id="3.40.30.10">
    <property type="entry name" value="Glutaredoxin"/>
    <property type="match status" value="1"/>
</dbReference>
<keyword evidence="2" id="KW-0201">Cytochrome c-type biogenesis</keyword>
<gene>
    <name evidence="6" type="ORF">H9863_06680</name>
</gene>
<evidence type="ECO:0000256" key="1">
    <source>
        <dbReference type="ARBA" id="ARBA00004196"/>
    </source>
</evidence>
<evidence type="ECO:0000256" key="3">
    <source>
        <dbReference type="ARBA" id="ARBA00023157"/>
    </source>
</evidence>
<protein>
    <submittedName>
        <fullName evidence="6">TlpA family protein disulfide reductase</fullName>
    </submittedName>
</protein>
<dbReference type="EMBL" id="DXFT01000128">
    <property type="protein sequence ID" value="HIX03786.1"/>
    <property type="molecule type" value="Genomic_DNA"/>
</dbReference>
<evidence type="ECO:0000313" key="6">
    <source>
        <dbReference type="EMBL" id="HIX03786.1"/>
    </source>
</evidence>
<dbReference type="InterPro" id="IPR050553">
    <property type="entry name" value="Thioredoxin_ResA/DsbE_sf"/>
</dbReference>
<dbReference type="PANTHER" id="PTHR42852:SF6">
    <property type="entry name" value="THIOL:DISULFIDE INTERCHANGE PROTEIN DSBE"/>
    <property type="match status" value="1"/>
</dbReference>
<dbReference type="PROSITE" id="PS51257">
    <property type="entry name" value="PROKAR_LIPOPROTEIN"/>
    <property type="match status" value="1"/>
</dbReference>
<dbReference type="GO" id="GO:0016491">
    <property type="term" value="F:oxidoreductase activity"/>
    <property type="evidence" value="ECO:0007669"/>
    <property type="project" value="InterPro"/>
</dbReference>
<dbReference type="PANTHER" id="PTHR42852">
    <property type="entry name" value="THIOL:DISULFIDE INTERCHANGE PROTEIN DSBE"/>
    <property type="match status" value="1"/>
</dbReference>
<dbReference type="GO" id="GO:0017004">
    <property type="term" value="P:cytochrome complex assembly"/>
    <property type="evidence" value="ECO:0007669"/>
    <property type="project" value="UniProtKB-KW"/>
</dbReference>
<feature type="domain" description="Thioredoxin" evidence="5">
    <location>
        <begin position="300"/>
        <end position="439"/>
    </location>
</feature>
<dbReference type="SUPFAM" id="SSF52833">
    <property type="entry name" value="Thioredoxin-like"/>
    <property type="match status" value="1"/>
</dbReference>